<evidence type="ECO:0000256" key="5">
    <source>
        <dbReference type="ARBA" id="ARBA00022989"/>
    </source>
</evidence>
<evidence type="ECO:0000256" key="6">
    <source>
        <dbReference type="ARBA" id="ARBA00023136"/>
    </source>
</evidence>
<proteinExistence type="predicted"/>
<dbReference type="PANTHER" id="PTHR30462:SF0">
    <property type="entry name" value="INTERMEMBRANE TRANSPORT PROTEIN YEBT"/>
    <property type="match status" value="1"/>
</dbReference>
<dbReference type="GO" id="GO:0005886">
    <property type="term" value="C:plasma membrane"/>
    <property type="evidence" value="ECO:0007669"/>
    <property type="project" value="UniProtKB-SubCell"/>
</dbReference>
<feature type="domain" description="Mce/MlaD" evidence="7">
    <location>
        <begin position="52"/>
        <end position="141"/>
    </location>
</feature>
<comment type="subcellular location">
    <subcellularLocation>
        <location evidence="1">Cell inner membrane</location>
    </subcellularLocation>
</comment>
<accession>A0A2N9YA63</accession>
<keyword evidence="3" id="KW-0997">Cell inner membrane</keyword>
<sequence length="481" mass="53534">MFYGISLMSKMTNDFPTATLKPHYRWTGPFLIPLIAVLIVGGLLYQTNQQQGVPLNLVFQQGYGIKVGDTLRYRGIEIGQVYHVRLSDDLQKVLVDIHLAPTAESIAREGSRFWIVRPQLDITGTSGLETVIGANYISVLPSNAETKQTHFVGLDMPLSITELETGGLEIFLQTKGKGILKRGAPIMYRQVAIGTILAVDLAQDGSTVVVQAYIKPEYTHLIRENTRFWKTSGMRLTAGWTGVDFQMDSVYSVIAGGISLAVPSNYGIAAKMNERFTLFDEPETEWLQWTAYIAPDKTLPNHLPKPLWAQLTWENTGMTRYTFWHETQQEGWILPITQGFLAPRNLLIPPENSQAVQLTINDLKIDLSKSTVIPYADGLAILPYTHTYEALTLPTENTHKTPEDSLVISSPTTPPHPLNAARYTARETTWIIQDKQAFSASWHGAPVVAMNNGELLGILIVEEKQAHVVLLTNNPTIEKGI</sequence>
<keyword evidence="4" id="KW-0812">Transmembrane</keyword>
<protein>
    <submittedName>
        <fullName evidence="8">MCE family protein</fullName>
    </submittedName>
</protein>
<evidence type="ECO:0000256" key="2">
    <source>
        <dbReference type="ARBA" id="ARBA00022475"/>
    </source>
</evidence>
<evidence type="ECO:0000256" key="1">
    <source>
        <dbReference type="ARBA" id="ARBA00004533"/>
    </source>
</evidence>
<dbReference type="AlphaFoldDB" id="A0A2N9YA63"/>
<name>A0A2N9YA63_9GAMM</name>
<evidence type="ECO:0000256" key="4">
    <source>
        <dbReference type="ARBA" id="ARBA00022692"/>
    </source>
</evidence>
<keyword evidence="6" id="KW-0472">Membrane</keyword>
<feature type="domain" description="Mce/MlaD" evidence="7">
    <location>
        <begin position="171"/>
        <end position="227"/>
    </location>
</feature>
<organism evidence="8 9">
    <name type="scientific">Beggiatoa leptomitoformis</name>
    <dbReference type="NCBI Taxonomy" id="288004"/>
    <lineage>
        <taxon>Bacteria</taxon>
        <taxon>Pseudomonadati</taxon>
        <taxon>Pseudomonadota</taxon>
        <taxon>Gammaproteobacteria</taxon>
        <taxon>Thiotrichales</taxon>
        <taxon>Thiotrichaceae</taxon>
        <taxon>Beggiatoa</taxon>
    </lineage>
</organism>
<dbReference type="InterPro" id="IPR051800">
    <property type="entry name" value="PqiA-PqiB_transport"/>
</dbReference>
<dbReference type="Pfam" id="PF02470">
    <property type="entry name" value="MlaD"/>
    <property type="match status" value="2"/>
</dbReference>
<gene>
    <name evidence="8" type="ORF">BLE401_00680</name>
</gene>
<evidence type="ECO:0000256" key="3">
    <source>
        <dbReference type="ARBA" id="ARBA00022519"/>
    </source>
</evidence>
<keyword evidence="9" id="KW-1185">Reference proteome</keyword>
<dbReference type="Proteomes" id="UP000234271">
    <property type="component" value="Chromosome"/>
</dbReference>
<reference evidence="9" key="1">
    <citation type="submission" date="2016-12" db="EMBL/GenBank/DDBJ databases">
        <title>Complete Genome Sequence of Beggiatoa leptomitiformis D-401.</title>
        <authorList>
            <person name="Fomenkov A."/>
            <person name="Vincze T."/>
            <person name="Grabovich M."/>
            <person name="Anton B.P."/>
            <person name="Dubinina G."/>
            <person name="Orlova M."/>
            <person name="Belousova E."/>
            <person name="Roberts R.J."/>
        </authorList>
    </citation>
    <scope>NUCLEOTIDE SEQUENCE [LARGE SCALE GENOMIC DNA]</scope>
    <source>
        <strain evidence="9">D-401</strain>
    </source>
</reference>
<evidence type="ECO:0000313" key="9">
    <source>
        <dbReference type="Proteomes" id="UP000234271"/>
    </source>
</evidence>
<keyword evidence="5" id="KW-1133">Transmembrane helix</keyword>
<evidence type="ECO:0000259" key="7">
    <source>
        <dbReference type="Pfam" id="PF02470"/>
    </source>
</evidence>
<keyword evidence="2" id="KW-1003">Cell membrane</keyword>
<dbReference type="EMBL" id="CP018889">
    <property type="protein sequence ID" value="AUI67353.2"/>
    <property type="molecule type" value="Genomic_DNA"/>
</dbReference>
<evidence type="ECO:0000313" key="8">
    <source>
        <dbReference type="EMBL" id="AUI67353.2"/>
    </source>
</evidence>
<dbReference type="PANTHER" id="PTHR30462">
    <property type="entry name" value="INTERMEMBRANE TRANSPORT PROTEIN PQIB-RELATED"/>
    <property type="match status" value="1"/>
</dbReference>
<dbReference type="InterPro" id="IPR003399">
    <property type="entry name" value="Mce/MlaD"/>
</dbReference>